<gene>
    <name evidence="6" type="ORF">RJ639_043926</name>
</gene>
<keyword evidence="2" id="KW-0479">Metal-binding</keyword>
<dbReference type="Pfam" id="PF04570">
    <property type="entry name" value="zf-FLZ"/>
    <property type="match status" value="1"/>
</dbReference>
<accession>A0AA88WFB1</accession>
<evidence type="ECO:0000256" key="3">
    <source>
        <dbReference type="ARBA" id="ARBA00022771"/>
    </source>
</evidence>
<feature type="zinc finger region" description="FLZ-type" evidence="4">
    <location>
        <begin position="79"/>
        <end position="123"/>
    </location>
</feature>
<protein>
    <recommendedName>
        <fullName evidence="5">FLZ-type domain-containing protein</fullName>
    </recommendedName>
</protein>
<reference evidence="6" key="1">
    <citation type="submission" date="2022-12" db="EMBL/GenBank/DDBJ databases">
        <title>Draft genome assemblies for two species of Escallonia (Escalloniales).</title>
        <authorList>
            <person name="Chanderbali A."/>
            <person name="Dervinis C."/>
            <person name="Anghel I."/>
            <person name="Soltis D."/>
            <person name="Soltis P."/>
            <person name="Zapata F."/>
        </authorList>
    </citation>
    <scope>NUCLEOTIDE SEQUENCE</scope>
    <source>
        <strain evidence="6">UCBG64.0493</strain>
        <tissue evidence="6">Leaf</tissue>
    </source>
</reference>
<evidence type="ECO:0000259" key="5">
    <source>
        <dbReference type="PROSITE" id="PS51795"/>
    </source>
</evidence>
<sequence length="172" mass="19953">MLLRIGWNPFNMDEDQGPEMRQKLAMGGSYEGSMAVGLRILVQISHEDSNMVVKSSKIRKLRKPMFKFGGTPSSSRGSCFLKSCYLCNKQLCPDKDVYMYRGDQGFCSVECRTRQIYLDEIRELEASTMKVLESYRQRRNGGRCETSVLLEEHRHRHEPLSHRKDRAIFSFS</sequence>
<name>A0AA88WFB1_9ASTE</name>
<evidence type="ECO:0000256" key="2">
    <source>
        <dbReference type="ARBA" id="ARBA00022723"/>
    </source>
</evidence>
<organism evidence="6 7">
    <name type="scientific">Escallonia herrerae</name>
    <dbReference type="NCBI Taxonomy" id="1293975"/>
    <lineage>
        <taxon>Eukaryota</taxon>
        <taxon>Viridiplantae</taxon>
        <taxon>Streptophyta</taxon>
        <taxon>Embryophyta</taxon>
        <taxon>Tracheophyta</taxon>
        <taxon>Spermatophyta</taxon>
        <taxon>Magnoliopsida</taxon>
        <taxon>eudicotyledons</taxon>
        <taxon>Gunneridae</taxon>
        <taxon>Pentapetalae</taxon>
        <taxon>asterids</taxon>
        <taxon>campanulids</taxon>
        <taxon>Escalloniales</taxon>
        <taxon>Escalloniaceae</taxon>
        <taxon>Escallonia</taxon>
    </lineage>
</organism>
<dbReference type="InterPro" id="IPR044181">
    <property type="entry name" value="FLZ17/18"/>
</dbReference>
<feature type="domain" description="FLZ-type" evidence="5">
    <location>
        <begin position="79"/>
        <end position="123"/>
    </location>
</feature>
<dbReference type="InterPro" id="IPR007650">
    <property type="entry name" value="Zf-FLZ_dom"/>
</dbReference>
<evidence type="ECO:0000256" key="4">
    <source>
        <dbReference type="PROSITE-ProRule" id="PRU01131"/>
    </source>
</evidence>
<keyword evidence="7" id="KW-1185">Reference proteome</keyword>
<dbReference type="EMBL" id="JAVXUP010000564">
    <property type="protein sequence ID" value="KAK3025144.1"/>
    <property type="molecule type" value="Genomic_DNA"/>
</dbReference>
<proteinExistence type="inferred from homology"/>
<dbReference type="PANTHER" id="PTHR47847:SF2">
    <property type="entry name" value="FCS-LIKE ZINC FINGER 17-RELATED"/>
    <property type="match status" value="1"/>
</dbReference>
<evidence type="ECO:0000313" key="7">
    <source>
        <dbReference type="Proteomes" id="UP001188597"/>
    </source>
</evidence>
<dbReference type="Proteomes" id="UP001188597">
    <property type="component" value="Unassembled WGS sequence"/>
</dbReference>
<dbReference type="AlphaFoldDB" id="A0AA88WFB1"/>
<keyword evidence="3" id="KW-0863">Zinc-finger</keyword>
<evidence type="ECO:0000313" key="6">
    <source>
        <dbReference type="EMBL" id="KAK3025144.1"/>
    </source>
</evidence>
<comment type="similarity">
    <text evidence="1">Belongs to the FLZ family.</text>
</comment>
<dbReference type="PROSITE" id="PS51795">
    <property type="entry name" value="ZF_FLZ"/>
    <property type="match status" value="1"/>
</dbReference>
<dbReference type="PANTHER" id="PTHR47847">
    <property type="entry name" value="FCS-LIKE ZINC FINGER 17"/>
    <property type="match status" value="1"/>
</dbReference>
<evidence type="ECO:0000256" key="1">
    <source>
        <dbReference type="ARBA" id="ARBA00009374"/>
    </source>
</evidence>
<keyword evidence="3" id="KW-0862">Zinc</keyword>
<comment type="caution">
    <text evidence="6">The sequence shown here is derived from an EMBL/GenBank/DDBJ whole genome shotgun (WGS) entry which is preliminary data.</text>
</comment>
<dbReference type="GO" id="GO:0008270">
    <property type="term" value="F:zinc ion binding"/>
    <property type="evidence" value="ECO:0007669"/>
    <property type="project" value="UniProtKB-KW"/>
</dbReference>